<dbReference type="AlphaFoldDB" id="C8XJ16"/>
<dbReference type="STRING" id="479431.Namu_0170"/>
<dbReference type="InterPro" id="IPR013493">
    <property type="entry name" value="CHP02677"/>
</dbReference>
<evidence type="ECO:0000256" key="1">
    <source>
        <dbReference type="SAM" id="MobiDB-lite"/>
    </source>
</evidence>
<name>C8XJ16_NAKMY</name>
<evidence type="ECO:0000313" key="2">
    <source>
        <dbReference type="EMBL" id="ACV76603.1"/>
    </source>
</evidence>
<evidence type="ECO:0008006" key="4">
    <source>
        <dbReference type="Google" id="ProtNLM"/>
    </source>
</evidence>
<feature type="region of interest" description="Disordered" evidence="1">
    <location>
        <begin position="389"/>
        <end position="410"/>
    </location>
</feature>
<dbReference type="Proteomes" id="UP000002218">
    <property type="component" value="Chromosome"/>
</dbReference>
<dbReference type="Pfam" id="PF09660">
    <property type="entry name" value="DUF2397"/>
    <property type="match status" value="1"/>
</dbReference>
<proteinExistence type="predicted"/>
<dbReference type="NCBIfam" id="TIGR02677">
    <property type="entry name" value="TIGR02677 family protein"/>
    <property type="match status" value="1"/>
</dbReference>
<dbReference type="OrthoDB" id="5508807at2"/>
<organism evidence="2 3">
    <name type="scientific">Nakamurella multipartita (strain ATCC 700099 / DSM 44233 / CIP 104796 / JCM 9543 / NBRC 105858 / Y-104)</name>
    <name type="common">Microsphaera multipartita</name>
    <dbReference type="NCBI Taxonomy" id="479431"/>
    <lineage>
        <taxon>Bacteria</taxon>
        <taxon>Bacillati</taxon>
        <taxon>Actinomycetota</taxon>
        <taxon>Actinomycetes</taxon>
        <taxon>Nakamurellales</taxon>
        <taxon>Nakamurellaceae</taxon>
        <taxon>Nakamurella</taxon>
    </lineage>
</organism>
<accession>C8XJ16</accession>
<reference evidence="3" key="1">
    <citation type="submission" date="2009-09" db="EMBL/GenBank/DDBJ databases">
        <title>The complete genome of Nakamurella multipartita DSM 44233.</title>
        <authorList>
            <consortium name="US DOE Joint Genome Institute (JGI-PGF)"/>
            <person name="Lucas S."/>
            <person name="Copeland A."/>
            <person name="Lapidus A."/>
            <person name="Glavina del Rio T."/>
            <person name="Dalin E."/>
            <person name="Tice H."/>
            <person name="Bruce D."/>
            <person name="Goodwin L."/>
            <person name="Pitluck S."/>
            <person name="Kyrpides N."/>
            <person name="Mavromatis K."/>
            <person name="Ivanova N."/>
            <person name="Ovchinnikova G."/>
            <person name="Sims D."/>
            <person name="Meincke L."/>
            <person name="Brettin T."/>
            <person name="Detter J.C."/>
            <person name="Han C."/>
            <person name="Larimer F."/>
            <person name="Land M."/>
            <person name="Hauser L."/>
            <person name="Markowitz V."/>
            <person name="Cheng J.-F."/>
            <person name="Hugenholtz P."/>
            <person name="Woyke T."/>
            <person name="Wu D."/>
            <person name="Klenk H.-P."/>
            <person name="Eisen J.A."/>
        </authorList>
    </citation>
    <scope>NUCLEOTIDE SEQUENCE [LARGE SCALE GENOMIC DNA]</scope>
    <source>
        <strain evidence="3">ATCC 700099 / DSM 44233 / CIP 104796 / JCM 9543 / NBRC 105858 / Y-104</strain>
    </source>
</reference>
<dbReference type="InParanoid" id="C8XJ16"/>
<dbReference type="eggNOG" id="ENOG502Z7IU">
    <property type="taxonomic scope" value="Bacteria"/>
</dbReference>
<gene>
    <name evidence="2" type="ordered locus">Namu_0170</name>
</gene>
<dbReference type="HOGENOM" id="CLU_550742_0_0_11"/>
<evidence type="ECO:0000313" key="3">
    <source>
        <dbReference type="Proteomes" id="UP000002218"/>
    </source>
</evidence>
<reference evidence="2 3" key="2">
    <citation type="journal article" date="2010" name="Stand. Genomic Sci.">
        <title>Complete genome sequence of Nakamurella multipartita type strain (Y-104).</title>
        <authorList>
            <person name="Tice H."/>
            <person name="Mayilraj S."/>
            <person name="Sims D."/>
            <person name="Lapidus A."/>
            <person name="Nolan M."/>
            <person name="Lucas S."/>
            <person name="Glavina Del Rio T."/>
            <person name="Copeland A."/>
            <person name="Cheng J.F."/>
            <person name="Meincke L."/>
            <person name="Bruce D."/>
            <person name="Goodwin L."/>
            <person name="Pitluck S."/>
            <person name="Ivanova N."/>
            <person name="Mavromatis K."/>
            <person name="Ovchinnikova G."/>
            <person name="Pati A."/>
            <person name="Chen A."/>
            <person name="Palaniappan K."/>
            <person name="Land M."/>
            <person name="Hauser L."/>
            <person name="Chang Y.J."/>
            <person name="Jeffries C.D."/>
            <person name="Detter J.C."/>
            <person name="Brettin T."/>
            <person name="Rohde M."/>
            <person name="Goker M."/>
            <person name="Bristow J."/>
            <person name="Eisen J.A."/>
            <person name="Markowitz V."/>
            <person name="Hugenholtz P."/>
            <person name="Kyrpides N.C."/>
            <person name="Klenk H.P."/>
            <person name="Chen F."/>
        </authorList>
    </citation>
    <scope>NUCLEOTIDE SEQUENCE [LARGE SCALE GENOMIC DNA]</scope>
    <source>
        <strain evidence="3">ATCC 700099 / DSM 44233 / CIP 104796 / JCM 9543 / NBRC 105858 / Y-104</strain>
    </source>
</reference>
<dbReference type="EMBL" id="CP001737">
    <property type="protein sequence ID" value="ACV76603.1"/>
    <property type="molecule type" value="Genomic_DNA"/>
</dbReference>
<keyword evidence="3" id="KW-1185">Reference proteome</keyword>
<protein>
    <recommendedName>
        <fullName evidence="4">TIGR02677 family protein</fullName>
    </recommendedName>
</protein>
<dbReference type="RefSeq" id="WP_012814078.1">
    <property type="nucleotide sequence ID" value="NC_013235.1"/>
</dbReference>
<dbReference type="KEGG" id="nml:Namu_0170"/>
<sequence>MSEPDAIPATFNPGFTDSERLRLFAFTTAEKSISYLWVLRAMERSRANYVVLQHAAEVSASLASLAQDHPSGAVPALAPDEVNPLLDQLYGWQVLDRSYDGARAATLAEYRNRHYVYQFNQAGYRAYRAVEDVLGARLDDATLSRLVLPELLTDLLDLAAANRAGDADLVYRKLNRLDSVLGEMAERAARFYLMLSDLSKSTDSSAELFLTHKDALIAHLREFSTELARFAPRLTAAVQAVRDSGVDRLVELAAEADERIFRSPADRLQDWRQRWDGLVHWFVAVPGETHRSEADRLQDATISAVAAVLALLRRVTEARLGGVNRESQLRHLAAWFAATTDLPSAHALFVAAFDLSRPRHVSVVHPDPELIPTRRTWWEADPVELSRTLVESGKQGSPGPPARLDRNEAGRRRLRATQLADRSARTGAAGSLTSSPLAGRILSEPETALLFSLLDVALGARVPVSGRVPATGSTLGVRLTLVPQEQSTAVETVRGVLRLDRMALTVSASGPDRVGSR</sequence>